<sequence length="518" mass="58334">MSTNRPIQKLFEKLKEWSKSTHDAIQTEGVYVFGSLVHNEGAQFNDQSDVDLLIQIPSTKTTPMDRVHWIVDLHNLKSQLEVDLMRLLSRDSRQPIVSIVVASKLDIEANVHKDGAVGFFSENIFYDLLNDISLQGLPAVKTGFQPARLVVECFKFAQKKRNEFLAVSANGSERVKEFDGEDPLPKDVMRYAAMARQLAKPTSIPGADTDTQRGLDYLTRYLYDFETISSEYQELHNAVSVRRGARGTASKISPFQQLLLSEIIVDSAISFNSSAVAAEGSAGIETIAELPKFTSPDSAVFFAERFSQAFPGNRGVQWFDKPDEIQVRLERLLCEPIEFSDTTPIWWWRNGNLQIEKFVRENNGNYLMNNDELRISKIAAVHGGQYYRSFVYVEVDAMSPTGLYPSAEQGISEFKPGTGAFGYYWEEYGLVDGQHLVTRGEYDDGAAVINGILQDISGRTQLRCRYTTPYNFIIAPHNSPINNSHFDHVLEFFLNGILQGDRSLDELAAAVKKLPKRE</sequence>
<organism evidence="2 3">
    <name type="scientific">Massilia niabensis</name>
    <dbReference type="NCBI Taxonomy" id="544910"/>
    <lineage>
        <taxon>Bacteria</taxon>
        <taxon>Pseudomonadati</taxon>
        <taxon>Pseudomonadota</taxon>
        <taxon>Betaproteobacteria</taxon>
        <taxon>Burkholderiales</taxon>
        <taxon>Oxalobacteraceae</taxon>
        <taxon>Telluria group</taxon>
        <taxon>Massilia</taxon>
    </lineage>
</organism>
<dbReference type="Proteomes" id="UP001596050">
    <property type="component" value="Unassembled WGS sequence"/>
</dbReference>
<comment type="caution">
    <text evidence="2">The sequence shown here is derived from an EMBL/GenBank/DDBJ whole genome shotgun (WGS) entry which is preliminary data.</text>
</comment>
<evidence type="ECO:0000313" key="3">
    <source>
        <dbReference type="Proteomes" id="UP001596050"/>
    </source>
</evidence>
<evidence type="ECO:0000313" key="2">
    <source>
        <dbReference type="EMBL" id="MFC5461869.1"/>
    </source>
</evidence>
<dbReference type="Gene3D" id="3.30.460.10">
    <property type="entry name" value="Beta Polymerase, domain 2"/>
    <property type="match status" value="1"/>
</dbReference>
<proteinExistence type="predicted"/>
<dbReference type="RefSeq" id="WP_379785316.1">
    <property type="nucleotide sequence ID" value="NZ_JBHSMU010000015.1"/>
</dbReference>
<accession>A0ABW0L7W4</accession>
<dbReference type="Pfam" id="PF20697">
    <property type="entry name" value="NTase-conflict"/>
    <property type="match status" value="1"/>
</dbReference>
<dbReference type="InterPro" id="IPR043519">
    <property type="entry name" value="NT_sf"/>
</dbReference>
<protein>
    <recommendedName>
        <fullName evidence="1">Pol beta superfamily nucleotidyltransferase in conflict systems domain-containing protein</fullName>
    </recommendedName>
</protein>
<dbReference type="CDD" id="cd05403">
    <property type="entry name" value="NT_KNTase_like"/>
    <property type="match status" value="1"/>
</dbReference>
<name>A0ABW0L7W4_9BURK</name>
<dbReference type="SUPFAM" id="SSF81301">
    <property type="entry name" value="Nucleotidyltransferase"/>
    <property type="match status" value="1"/>
</dbReference>
<gene>
    <name evidence="2" type="ORF">ACFPN5_18815</name>
</gene>
<evidence type="ECO:0000259" key="1">
    <source>
        <dbReference type="Pfam" id="PF20697"/>
    </source>
</evidence>
<dbReference type="EMBL" id="JBHSMU010000015">
    <property type="protein sequence ID" value="MFC5461869.1"/>
    <property type="molecule type" value="Genomic_DNA"/>
</dbReference>
<reference evidence="3" key="1">
    <citation type="journal article" date="2019" name="Int. J. Syst. Evol. Microbiol.">
        <title>The Global Catalogue of Microorganisms (GCM) 10K type strain sequencing project: providing services to taxonomists for standard genome sequencing and annotation.</title>
        <authorList>
            <consortium name="The Broad Institute Genomics Platform"/>
            <consortium name="The Broad Institute Genome Sequencing Center for Infectious Disease"/>
            <person name="Wu L."/>
            <person name="Ma J."/>
        </authorList>
    </citation>
    <scope>NUCLEOTIDE SEQUENCE [LARGE SCALE GENOMIC DNA]</scope>
    <source>
        <strain evidence="3">KACC 12649</strain>
    </source>
</reference>
<feature type="domain" description="Pol beta superfamily nucleotidyltransferase in conflict systems" evidence="1">
    <location>
        <begin position="15"/>
        <end position="269"/>
    </location>
</feature>
<keyword evidence="3" id="KW-1185">Reference proteome</keyword>
<dbReference type="InterPro" id="IPR049153">
    <property type="entry name" value="NTase-conflict"/>
</dbReference>